<organism evidence="1 2">
    <name type="scientific">Adineta steineri</name>
    <dbReference type="NCBI Taxonomy" id="433720"/>
    <lineage>
        <taxon>Eukaryota</taxon>
        <taxon>Metazoa</taxon>
        <taxon>Spiralia</taxon>
        <taxon>Gnathifera</taxon>
        <taxon>Rotifera</taxon>
        <taxon>Eurotatoria</taxon>
        <taxon>Bdelloidea</taxon>
        <taxon>Adinetida</taxon>
        <taxon>Adinetidae</taxon>
        <taxon>Adineta</taxon>
    </lineage>
</organism>
<accession>A0A815WJ37</accession>
<reference evidence="1" key="1">
    <citation type="submission" date="2021-02" db="EMBL/GenBank/DDBJ databases">
        <authorList>
            <person name="Nowell W R."/>
        </authorList>
    </citation>
    <scope>NUCLEOTIDE SEQUENCE</scope>
</reference>
<gene>
    <name evidence="1" type="ORF">VCS650_LOCUS44104</name>
</gene>
<dbReference type="AlphaFoldDB" id="A0A815WJ37"/>
<name>A0A815WJ37_9BILA</name>
<comment type="caution">
    <text evidence="1">The sequence shown here is derived from an EMBL/GenBank/DDBJ whole genome shotgun (WGS) entry which is preliminary data.</text>
</comment>
<evidence type="ECO:0000313" key="2">
    <source>
        <dbReference type="Proteomes" id="UP000663891"/>
    </source>
</evidence>
<protein>
    <submittedName>
        <fullName evidence="1">Uncharacterized protein</fullName>
    </submittedName>
</protein>
<proteinExistence type="predicted"/>
<feature type="non-terminal residue" evidence="1">
    <location>
        <position position="1"/>
    </location>
</feature>
<dbReference type="Proteomes" id="UP000663891">
    <property type="component" value="Unassembled WGS sequence"/>
</dbReference>
<sequence>APPSPWVASSTSIMDSKHRTVTTARVTIRKAIHGCCWHQG</sequence>
<dbReference type="EMBL" id="CAJNON010008505">
    <property type="protein sequence ID" value="CAF1544709.1"/>
    <property type="molecule type" value="Genomic_DNA"/>
</dbReference>
<evidence type="ECO:0000313" key="1">
    <source>
        <dbReference type="EMBL" id="CAF1544709.1"/>
    </source>
</evidence>